<feature type="domain" description="GST N-terminal" evidence="1">
    <location>
        <begin position="7"/>
        <end position="92"/>
    </location>
</feature>
<dbReference type="CDD" id="cd00299">
    <property type="entry name" value="GST_C_family"/>
    <property type="match status" value="1"/>
</dbReference>
<dbReference type="Gene3D" id="1.20.1050.10">
    <property type="match status" value="1"/>
</dbReference>
<dbReference type="InterPro" id="IPR036282">
    <property type="entry name" value="Glutathione-S-Trfase_C_sf"/>
</dbReference>
<sequence length="247" mass="28034">MISASMPTITLYTSHSCPYAHRAHITLKELDIPYEEVLIDLEKPREPWYLEKVNPRGLIPALEYQSDEIGKVVIVESAIIAQFLADAHPSHLSPVSNEGIKAAYTRSRINYFIDTYNTKVASYMMQLFMAQGDAKEEKSKQWVAAWEKEIEPLLEGADPFFMGSKEMTMAEVHVAPFIIRLYSLSNGDIFPVSLKEGIEKLPNISKWAKAVMAKESVTYIWDEEYMVRKGKEKITQIAASIQAKQAK</sequence>
<dbReference type="PROSITE" id="PS50404">
    <property type="entry name" value="GST_NTER"/>
    <property type="match status" value="1"/>
</dbReference>
<dbReference type="CDD" id="cd00570">
    <property type="entry name" value="GST_N_family"/>
    <property type="match status" value="1"/>
</dbReference>
<dbReference type="SUPFAM" id="SSF47616">
    <property type="entry name" value="GST C-terminal domain-like"/>
    <property type="match status" value="1"/>
</dbReference>
<dbReference type="InterPro" id="IPR050983">
    <property type="entry name" value="GST_Omega/HSP26"/>
</dbReference>
<evidence type="ECO:0000313" key="4">
    <source>
        <dbReference type="Proteomes" id="UP000800041"/>
    </source>
</evidence>
<dbReference type="InterPro" id="IPR040079">
    <property type="entry name" value="Glutathione_S-Trfase"/>
</dbReference>
<organism evidence="3 4">
    <name type="scientific">Aulographum hederae CBS 113979</name>
    <dbReference type="NCBI Taxonomy" id="1176131"/>
    <lineage>
        <taxon>Eukaryota</taxon>
        <taxon>Fungi</taxon>
        <taxon>Dikarya</taxon>
        <taxon>Ascomycota</taxon>
        <taxon>Pezizomycotina</taxon>
        <taxon>Dothideomycetes</taxon>
        <taxon>Pleosporomycetidae</taxon>
        <taxon>Aulographales</taxon>
        <taxon>Aulographaceae</taxon>
    </lineage>
</organism>
<dbReference type="PROSITE" id="PS50405">
    <property type="entry name" value="GST_CTER"/>
    <property type="match status" value="1"/>
</dbReference>
<gene>
    <name evidence="3" type="ORF">K402DRAFT_418545</name>
</gene>
<proteinExistence type="predicted"/>
<dbReference type="InterPro" id="IPR036249">
    <property type="entry name" value="Thioredoxin-like_sf"/>
</dbReference>
<accession>A0A6G1H9W2</accession>
<name>A0A6G1H9W2_9PEZI</name>
<dbReference type="Proteomes" id="UP000800041">
    <property type="component" value="Unassembled WGS sequence"/>
</dbReference>
<feature type="domain" description="GST C-terminal" evidence="2">
    <location>
        <begin position="102"/>
        <end position="237"/>
    </location>
</feature>
<dbReference type="PANTHER" id="PTHR43968">
    <property type="match status" value="1"/>
</dbReference>
<dbReference type="SFLD" id="SFLDG00358">
    <property type="entry name" value="Main_(cytGST)"/>
    <property type="match status" value="1"/>
</dbReference>
<protein>
    <submittedName>
        <fullName evidence="3">Thioredoxin-like protein</fullName>
    </submittedName>
</protein>
<keyword evidence="4" id="KW-1185">Reference proteome</keyword>
<dbReference type="SUPFAM" id="SSF52833">
    <property type="entry name" value="Thioredoxin-like"/>
    <property type="match status" value="1"/>
</dbReference>
<dbReference type="EMBL" id="ML977144">
    <property type="protein sequence ID" value="KAF1989842.1"/>
    <property type="molecule type" value="Genomic_DNA"/>
</dbReference>
<reference evidence="3" key="1">
    <citation type="journal article" date="2020" name="Stud. Mycol.">
        <title>101 Dothideomycetes genomes: a test case for predicting lifestyles and emergence of pathogens.</title>
        <authorList>
            <person name="Haridas S."/>
            <person name="Albert R."/>
            <person name="Binder M."/>
            <person name="Bloem J."/>
            <person name="Labutti K."/>
            <person name="Salamov A."/>
            <person name="Andreopoulos B."/>
            <person name="Baker S."/>
            <person name="Barry K."/>
            <person name="Bills G."/>
            <person name="Bluhm B."/>
            <person name="Cannon C."/>
            <person name="Castanera R."/>
            <person name="Culley D."/>
            <person name="Daum C."/>
            <person name="Ezra D."/>
            <person name="Gonzalez J."/>
            <person name="Henrissat B."/>
            <person name="Kuo A."/>
            <person name="Liang C."/>
            <person name="Lipzen A."/>
            <person name="Lutzoni F."/>
            <person name="Magnuson J."/>
            <person name="Mondo S."/>
            <person name="Nolan M."/>
            <person name="Ohm R."/>
            <person name="Pangilinan J."/>
            <person name="Park H.-J."/>
            <person name="Ramirez L."/>
            <person name="Alfaro M."/>
            <person name="Sun H."/>
            <person name="Tritt A."/>
            <person name="Yoshinaga Y."/>
            <person name="Zwiers L.-H."/>
            <person name="Turgeon B."/>
            <person name="Goodwin S."/>
            <person name="Spatafora J."/>
            <person name="Crous P."/>
            <person name="Grigoriev I."/>
        </authorList>
    </citation>
    <scope>NUCLEOTIDE SEQUENCE</scope>
    <source>
        <strain evidence="3">CBS 113979</strain>
    </source>
</reference>
<evidence type="ECO:0000259" key="1">
    <source>
        <dbReference type="PROSITE" id="PS50404"/>
    </source>
</evidence>
<dbReference type="AlphaFoldDB" id="A0A6G1H9W2"/>
<dbReference type="PANTHER" id="PTHR43968:SF8">
    <property type="entry name" value="S-TRANSFERASE, PUTATIVE (AFU_ORTHOLOGUE AFUA_2G00590)-RELATED"/>
    <property type="match status" value="1"/>
</dbReference>
<evidence type="ECO:0000259" key="2">
    <source>
        <dbReference type="PROSITE" id="PS50405"/>
    </source>
</evidence>
<dbReference type="InterPro" id="IPR010987">
    <property type="entry name" value="Glutathione-S-Trfase_C-like"/>
</dbReference>
<dbReference type="Pfam" id="PF13417">
    <property type="entry name" value="GST_N_3"/>
    <property type="match status" value="1"/>
</dbReference>
<dbReference type="GO" id="GO:0005737">
    <property type="term" value="C:cytoplasm"/>
    <property type="evidence" value="ECO:0007669"/>
    <property type="project" value="TreeGrafter"/>
</dbReference>
<dbReference type="SFLD" id="SFLDS00019">
    <property type="entry name" value="Glutathione_Transferase_(cytos"/>
    <property type="match status" value="1"/>
</dbReference>
<evidence type="ECO:0000313" key="3">
    <source>
        <dbReference type="EMBL" id="KAF1989842.1"/>
    </source>
</evidence>
<dbReference type="OrthoDB" id="202840at2759"/>
<dbReference type="InterPro" id="IPR004045">
    <property type="entry name" value="Glutathione_S-Trfase_N"/>
</dbReference>
<dbReference type="Gene3D" id="3.40.30.10">
    <property type="entry name" value="Glutaredoxin"/>
    <property type="match status" value="1"/>
</dbReference>